<evidence type="ECO:0000313" key="3">
    <source>
        <dbReference type="EMBL" id="KAK8856423.1"/>
    </source>
</evidence>
<keyword evidence="2" id="KW-0472">Membrane</keyword>
<feature type="transmembrane region" description="Helical" evidence="2">
    <location>
        <begin position="157"/>
        <end position="173"/>
    </location>
</feature>
<dbReference type="Pfam" id="PF04199">
    <property type="entry name" value="Cyclase"/>
    <property type="match status" value="1"/>
</dbReference>
<sequence length="376" mass="42429">MAPPTPNIKVNSNGIPDFEDLPLRKGDPHHSAWGLYGEHDELGTLNRLTDDRVAAAARDEIKTGQRISLNWPLDAQSNRSFFQRARFHQDIFPKAPATVNDDVWTFNSQVSTQWDGLRHFGYQKEKLFYNGVTMKQIHGFGQEEGKKSTINGIQGKHIIITIIIIIIIIICLVRMRSMAWMFAECVFTSFEIAWAEQGIVGRGILVDYHGWRTSQPDGKASAYDSFDSTSISLADLKACLEAQETEVKFGDILFIRSGFMETHATKTPDEIWAHQDVMPHRFGGVEQDEAVLSWIWDNFSAVAGDQPSFEVWPTQKDWLLHEVLLGGWGCPIGELFDLEALAKRCREEKRWSFFVCSEPCNVPGGVASPPNILAIF</sequence>
<keyword evidence="2" id="KW-0812">Transmembrane</keyword>
<dbReference type="PANTHER" id="PTHR34861:SF11">
    <property type="entry name" value="CYCLASE"/>
    <property type="match status" value="1"/>
</dbReference>
<dbReference type="PANTHER" id="PTHR34861">
    <property type="match status" value="1"/>
</dbReference>
<evidence type="ECO:0000256" key="1">
    <source>
        <dbReference type="ARBA" id="ARBA00007865"/>
    </source>
</evidence>
<protein>
    <recommendedName>
        <fullName evidence="5">Cyclase</fullName>
    </recommendedName>
</protein>
<evidence type="ECO:0008006" key="5">
    <source>
        <dbReference type="Google" id="ProtNLM"/>
    </source>
</evidence>
<organism evidence="3 4">
    <name type="scientific">Apiospora arundinis</name>
    <dbReference type="NCBI Taxonomy" id="335852"/>
    <lineage>
        <taxon>Eukaryota</taxon>
        <taxon>Fungi</taxon>
        <taxon>Dikarya</taxon>
        <taxon>Ascomycota</taxon>
        <taxon>Pezizomycotina</taxon>
        <taxon>Sordariomycetes</taxon>
        <taxon>Xylariomycetidae</taxon>
        <taxon>Amphisphaeriales</taxon>
        <taxon>Apiosporaceae</taxon>
        <taxon>Apiospora</taxon>
    </lineage>
</organism>
<dbReference type="InterPro" id="IPR037175">
    <property type="entry name" value="KFase_sf"/>
</dbReference>
<gene>
    <name evidence="3" type="ORF">PGQ11_012335</name>
</gene>
<dbReference type="EMBL" id="JAPCWZ010000007">
    <property type="protein sequence ID" value="KAK8856423.1"/>
    <property type="molecule type" value="Genomic_DNA"/>
</dbReference>
<dbReference type="Proteomes" id="UP001390339">
    <property type="component" value="Unassembled WGS sequence"/>
</dbReference>
<dbReference type="InterPro" id="IPR007325">
    <property type="entry name" value="KFase/CYL"/>
</dbReference>
<comment type="similarity">
    <text evidence="1">Belongs to the Cyclase 1 superfamily.</text>
</comment>
<comment type="caution">
    <text evidence="3">The sequence shown here is derived from an EMBL/GenBank/DDBJ whole genome shotgun (WGS) entry which is preliminary data.</text>
</comment>
<keyword evidence="4" id="KW-1185">Reference proteome</keyword>
<evidence type="ECO:0000256" key="2">
    <source>
        <dbReference type="SAM" id="Phobius"/>
    </source>
</evidence>
<evidence type="ECO:0000313" key="4">
    <source>
        <dbReference type="Proteomes" id="UP001390339"/>
    </source>
</evidence>
<name>A0ABR2I253_9PEZI</name>
<accession>A0ABR2I253</accession>
<reference evidence="3 4" key="1">
    <citation type="journal article" date="2024" name="IMA Fungus">
        <title>Apiospora arundinis, a panoply of carbohydrate-active enzymes and secondary metabolites.</title>
        <authorList>
            <person name="Sorensen T."/>
            <person name="Petersen C."/>
            <person name="Muurmann A.T."/>
            <person name="Christiansen J.V."/>
            <person name="Brundto M.L."/>
            <person name="Overgaard C.K."/>
            <person name="Boysen A.T."/>
            <person name="Wollenberg R.D."/>
            <person name="Larsen T.O."/>
            <person name="Sorensen J.L."/>
            <person name="Nielsen K.L."/>
            <person name="Sondergaard T.E."/>
        </authorList>
    </citation>
    <scope>NUCLEOTIDE SEQUENCE [LARGE SCALE GENOMIC DNA]</scope>
    <source>
        <strain evidence="3 4">AAU 773</strain>
    </source>
</reference>
<proteinExistence type="inferred from homology"/>
<dbReference type="Gene3D" id="3.50.30.50">
    <property type="entry name" value="Putative cyclase"/>
    <property type="match status" value="1"/>
</dbReference>
<dbReference type="SUPFAM" id="SSF102198">
    <property type="entry name" value="Putative cyclase"/>
    <property type="match status" value="1"/>
</dbReference>
<keyword evidence="2" id="KW-1133">Transmembrane helix</keyword>